<evidence type="ECO:0000259" key="6">
    <source>
        <dbReference type="PROSITE" id="PS50024"/>
    </source>
</evidence>
<comment type="subcellular location">
    <subcellularLocation>
        <location evidence="1">Secreted</location>
    </subcellularLocation>
</comment>
<feature type="domain" description="SEA" evidence="6">
    <location>
        <begin position="72"/>
        <end position="186"/>
    </location>
</feature>
<evidence type="ECO:0000256" key="3">
    <source>
        <dbReference type="ARBA" id="ARBA00022729"/>
    </source>
</evidence>
<dbReference type="Proteomes" id="UP000001554">
    <property type="component" value="Unplaced"/>
</dbReference>
<keyword evidence="5" id="KW-0325">Glycoprotein</keyword>
<evidence type="ECO:0000313" key="9">
    <source>
        <dbReference type="RefSeq" id="XP_035665417.1"/>
    </source>
</evidence>
<feature type="domain" description="SEA" evidence="6">
    <location>
        <begin position="475"/>
        <end position="589"/>
    </location>
</feature>
<dbReference type="Gene3D" id="3.40.50.410">
    <property type="entry name" value="von Willebrand factor, type A domain"/>
    <property type="match status" value="1"/>
</dbReference>
<dbReference type="PANTHER" id="PTHR24020:SF87">
    <property type="entry name" value="COLLAGEN ALPHA-1(VI) CHAIN-LIKE"/>
    <property type="match status" value="1"/>
</dbReference>
<keyword evidence="3" id="KW-0732">Signal</keyword>
<dbReference type="InterPro" id="IPR050525">
    <property type="entry name" value="ECM_Assembly_Org"/>
</dbReference>
<protein>
    <submittedName>
        <fullName evidence="9">Collagen alpha-1(XII) chain-like</fullName>
    </submittedName>
</protein>
<dbReference type="FunFam" id="3.40.50.410:FF:000004">
    <property type="entry name" value="collagen alpha-6(VI) chain"/>
    <property type="match status" value="1"/>
</dbReference>
<evidence type="ECO:0000256" key="2">
    <source>
        <dbReference type="ARBA" id="ARBA00022525"/>
    </source>
</evidence>
<keyword evidence="2" id="KW-0964">Secreted</keyword>
<dbReference type="Pfam" id="PF00092">
    <property type="entry name" value="VWA"/>
    <property type="match status" value="1"/>
</dbReference>
<dbReference type="InterPro" id="IPR002035">
    <property type="entry name" value="VWF_A"/>
</dbReference>
<dbReference type="GO" id="GO:0005576">
    <property type="term" value="C:extracellular region"/>
    <property type="evidence" value="ECO:0007669"/>
    <property type="project" value="UniProtKB-SubCell"/>
</dbReference>
<evidence type="ECO:0000256" key="4">
    <source>
        <dbReference type="ARBA" id="ARBA00022737"/>
    </source>
</evidence>
<dbReference type="CDD" id="cd01472">
    <property type="entry name" value="vWA_collagen"/>
    <property type="match status" value="1"/>
</dbReference>
<sequence>MVLQLTTTFTSSPGIAAVQPIGFAPGCGGVVSTVQCAVAPFALATVSDTFQNLQGTLGALTVGPAGATVVSAATRTTVIVTVELTLPYTVDLQDTSSQAYTNLSVTIENAVLQVFAANPADIQSVSITSVAPGATATSTSVTVSVVTLGANVVATTQIIVNTTAAGVQLGNLPVVSSTVGDTTPPCRAVADIVFIVDGTGSVGLDNFERMKTFIRQLFAYLEIGENAVRVSIVQYAAQARTEFFLDQYYDLQEAQDAVDGIDYMSGYTLTGKAIDFATNLHFDLRKGARADVTKIAVVITDGRSYDDVNRPARRMRQAGIVTIAVGVGNNLDRDQLTAIAGDPKTLLSLDGFDRLQDLTTSLPTMLCDVGTSQQIVVSICITTTYGTDLLNANSSDSTALFQQVVQGLTTTFTSSPGIAAVQPIGFAPGCGGVVSTVQCAVAPFALATVSDTFQNLQGALGALTVGPAGATVVSAATRTTVIVTVELTLSYTVDLQDTSSQAYTNLSVTIENAVLQVFAANPADIQSVSITSVAPGATATSTSVTVSVVTLGANVDVTTQIIVNTTAAGVQLGNLPVVSSTVGDTTVLAPRVHAM</sequence>
<evidence type="ECO:0000259" key="7">
    <source>
        <dbReference type="PROSITE" id="PS50234"/>
    </source>
</evidence>
<dbReference type="SUPFAM" id="SSF82671">
    <property type="entry name" value="SEA domain"/>
    <property type="match status" value="1"/>
</dbReference>
<dbReference type="PRINTS" id="PR00453">
    <property type="entry name" value="VWFADOMAIN"/>
</dbReference>
<name>A0A9J7HX35_BRAFL</name>
<proteinExistence type="predicted"/>
<dbReference type="InterPro" id="IPR036364">
    <property type="entry name" value="SEA_dom_sf"/>
</dbReference>
<gene>
    <name evidence="9" type="primary">LOC118408671</name>
</gene>
<keyword evidence="8" id="KW-1185">Reference proteome</keyword>
<evidence type="ECO:0000313" key="8">
    <source>
        <dbReference type="Proteomes" id="UP000001554"/>
    </source>
</evidence>
<evidence type="ECO:0000256" key="1">
    <source>
        <dbReference type="ARBA" id="ARBA00004613"/>
    </source>
</evidence>
<reference evidence="9" key="1">
    <citation type="submission" date="2025-08" db="UniProtKB">
        <authorList>
            <consortium name="RefSeq"/>
        </authorList>
    </citation>
    <scope>IDENTIFICATION</scope>
    <source>
        <strain evidence="9">S238N-H82</strain>
        <tissue evidence="9">Testes</tissue>
    </source>
</reference>
<dbReference type="InterPro" id="IPR000082">
    <property type="entry name" value="SEA_dom"/>
</dbReference>
<dbReference type="PROSITE" id="PS50234">
    <property type="entry name" value="VWFA"/>
    <property type="match status" value="1"/>
</dbReference>
<feature type="domain" description="VWFA" evidence="7">
    <location>
        <begin position="191"/>
        <end position="362"/>
    </location>
</feature>
<dbReference type="GeneID" id="118408671"/>
<keyword evidence="4" id="KW-0677">Repeat</keyword>
<dbReference type="PANTHER" id="PTHR24020">
    <property type="entry name" value="COLLAGEN ALPHA"/>
    <property type="match status" value="1"/>
</dbReference>
<dbReference type="InterPro" id="IPR036465">
    <property type="entry name" value="vWFA_dom_sf"/>
</dbReference>
<dbReference type="SMART" id="SM00327">
    <property type="entry name" value="VWA"/>
    <property type="match status" value="1"/>
</dbReference>
<dbReference type="PROSITE" id="PS50024">
    <property type="entry name" value="SEA"/>
    <property type="match status" value="2"/>
</dbReference>
<evidence type="ECO:0000256" key="5">
    <source>
        <dbReference type="ARBA" id="ARBA00023180"/>
    </source>
</evidence>
<dbReference type="OrthoDB" id="10256829at2759"/>
<organism evidence="8 9">
    <name type="scientific">Branchiostoma floridae</name>
    <name type="common">Florida lancelet</name>
    <name type="synonym">Amphioxus</name>
    <dbReference type="NCBI Taxonomy" id="7739"/>
    <lineage>
        <taxon>Eukaryota</taxon>
        <taxon>Metazoa</taxon>
        <taxon>Chordata</taxon>
        <taxon>Cephalochordata</taxon>
        <taxon>Leptocardii</taxon>
        <taxon>Amphioxiformes</taxon>
        <taxon>Branchiostomatidae</taxon>
        <taxon>Branchiostoma</taxon>
    </lineage>
</organism>
<dbReference type="AlphaFoldDB" id="A0A9J7HX35"/>
<dbReference type="RefSeq" id="XP_035665417.1">
    <property type="nucleotide sequence ID" value="XM_035809524.1"/>
</dbReference>
<dbReference type="KEGG" id="bfo:118408671"/>
<accession>A0A9J7HX35</accession>
<dbReference type="SUPFAM" id="SSF53300">
    <property type="entry name" value="vWA-like"/>
    <property type="match status" value="1"/>
</dbReference>